<keyword evidence="1" id="KW-1133">Transmembrane helix</keyword>
<reference evidence="2 3" key="1">
    <citation type="submission" date="2020-08" db="EMBL/GenBank/DDBJ databases">
        <title>Genomic Encyclopedia of Type Strains, Phase IV (KMG-IV): sequencing the most valuable type-strain genomes for metagenomic binning, comparative biology and taxonomic classification.</title>
        <authorList>
            <person name="Goeker M."/>
        </authorList>
    </citation>
    <scope>NUCLEOTIDE SEQUENCE [LARGE SCALE GENOMIC DNA]</scope>
    <source>
        <strain evidence="2 3">DSM 22368</strain>
    </source>
</reference>
<dbReference type="InParanoid" id="A0A7X0JV81"/>
<proteinExistence type="predicted"/>
<dbReference type="InterPro" id="IPR045584">
    <property type="entry name" value="Pilin-like"/>
</dbReference>
<feature type="transmembrane region" description="Helical" evidence="1">
    <location>
        <begin position="12"/>
        <end position="37"/>
    </location>
</feature>
<evidence type="ECO:0000313" key="3">
    <source>
        <dbReference type="Proteomes" id="UP000528457"/>
    </source>
</evidence>
<evidence type="ECO:0000313" key="2">
    <source>
        <dbReference type="EMBL" id="MBB6522353.1"/>
    </source>
</evidence>
<organism evidence="2 3">
    <name type="scientific">Pseudoteredinibacter isoporae</name>
    <dbReference type="NCBI Taxonomy" id="570281"/>
    <lineage>
        <taxon>Bacteria</taxon>
        <taxon>Pseudomonadati</taxon>
        <taxon>Pseudomonadota</taxon>
        <taxon>Gammaproteobacteria</taxon>
        <taxon>Cellvibrionales</taxon>
        <taxon>Cellvibrionaceae</taxon>
        <taxon>Pseudoteredinibacter</taxon>
    </lineage>
</organism>
<dbReference type="AlphaFoldDB" id="A0A7X0JV81"/>
<keyword evidence="1" id="KW-0812">Transmembrane</keyword>
<evidence type="ECO:0000256" key="1">
    <source>
        <dbReference type="SAM" id="Phobius"/>
    </source>
</evidence>
<comment type="caution">
    <text evidence="2">The sequence shown here is derived from an EMBL/GenBank/DDBJ whole genome shotgun (WGS) entry which is preliminary data.</text>
</comment>
<protein>
    <submittedName>
        <fullName evidence="2">MSHA biogenesis protein MshO</fullName>
    </submittedName>
</protein>
<dbReference type="SUPFAM" id="SSF54523">
    <property type="entry name" value="Pili subunits"/>
    <property type="match status" value="1"/>
</dbReference>
<dbReference type="InterPro" id="IPR012902">
    <property type="entry name" value="N_methyl_site"/>
</dbReference>
<keyword evidence="3" id="KW-1185">Reference proteome</keyword>
<name>A0A7X0JV81_9GAMM</name>
<accession>A0A7X0JV81</accession>
<dbReference type="RefSeq" id="WP_166846062.1">
    <property type="nucleotide sequence ID" value="NZ_JAAONY010000002.1"/>
</dbReference>
<dbReference type="Proteomes" id="UP000528457">
    <property type="component" value="Unassembled WGS sequence"/>
</dbReference>
<sequence>MNPIPRSRAQAGFTLVELIAVVVIVAVIGSLGSSYFLQFLESQKAIQERIDLFSRSRLAVNLMARELENALPSSVRATAGGQCVEFIPVVGGGLLEDETATSANGASGSSTLDLLAYSVDRGSANFIVAGGVNSADVFSGAALAALASPIGVGQGGGTINLASATVFAQSASSRRVYFVSGSKAFCVFQGALYEYSSASISATGFVPTAVGTLVDHEISSGGFAVQSGAQNNGAQLNVDLVFGQGGAQFPSNDRIYIRNVP</sequence>
<keyword evidence="1" id="KW-0472">Membrane</keyword>
<gene>
    <name evidence="2" type="ORF">HNR48_002638</name>
</gene>
<dbReference type="EMBL" id="JACHHT010000002">
    <property type="protein sequence ID" value="MBB6522353.1"/>
    <property type="molecule type" value="Genomic_DNA"/>
</dbReference>
<dbReference type="Pfam" id="PF07963">
    <property type="entry name" value="N_methyl"/>
    <property type="match status" value="1"/>
</dbReference>
<dbReference type="NCBIfam" id="TIGR02532">
    <property type="entry name" value="IV_pilin_GFxxxE"/>
    <property type="match status" value="1"/>
</dbReference>